<evidence type="ECO:0000256" key="1">
    <source>
        <dbReference type="SAM" id="MobiDB-lite"/>
    </source>
</evidence>
<feature type="transmembrane region" description="Helical" evidence="2">
    <location>
        <begin position="57"/>
        <end position="76"/>
    </location>
</feature>
<sequence>MGDCSYLGPGGGTSLSQALPNKPQTNSNVTHWLYHYPANSFAIIMFLSNLLHGATVLIAPAVALLLAAISYMVAALKGQSFASSKILGGTGTDNVV</sequence>
<keyword evidence="2" id="KW-1133">Transmembrane helix</keyword>
<dbReference type="AlphaFoldDB" id="A0A168T3J1"/>
<proteinExistence type="predicted"/>
<evidence type="ECO:0000313" key="3">
    <source>
        <dbReference type="EMBL" id="SAM09404.1"/>
    </source>
</evidence>
<dbReference type="EMBL" id="LT555008">
    <property type="protein sequence ID" value="SAM09404.1"/>
    <property type="molecule type" value="Genomic_DNA"/>
</dbReference>
<dbReference type="InParanoid" id="A0A168T3J1"/>
<feature type="region of interest" description="Disordered" evidence="1">
    <location>
        <begin position="1"/>
        <end position="22"/>
    </location>
</feature>
<reference evidence="3" key="1">
    <citation type="submission" date="2016-04" db="EMBL/GenBank/DDBJ databases">
        <authorList>
            <person name="Evans L.H."/>
            <person name="Alamgir A."/>
            <person name="Owens N."/>
            <person name="Weber N.D."/>
            <person name="Virtaneva K."/>
            <person name="Barbian K."/>
            <person name="Babar A."/>
            <person name="Rosenke K."/>
        </authorList>
    </citation>
    <scope>NUCLEOTIDE SEQUENCE [LARGE SCALE GENOMIC DNA]</scope>
    <source>
        <strain evidence="3">CBS 101.48</strain>
    </source>
</reference>
<accession>A0A168T3J1</accession>
<keyword evidence="4" id="KW-1185">Reference proteome</keyword>
<protein>
    <submittedName>
        <fullName evidence="3">Uncharacterized protein</fullName>
    </submittedName>
</protein>
<keyword evidence="2" id="KW-0472">Membrane</keyword>
<name>A0A168T3J1_ABSGL</name>
<dbReference type="OrthoDB" id="128924at2759"/>
<keyword evidence="2" id="KW-0812">Transmembrane</keyword>
<gene>
    <name evidence="3" type="primary">ABSGL_15080.1 scaffold 15162</name>
</gene>
<dbReference type="STRING" id="4829.A0A168T3J1"/>
<evidence type="ECO:0000256" key="2">
    <source>
        <dbReference type="SAM" id="Phobius"/>
    </source>
</evidence>
<organism evidence="3">
    <name type="scientific">Absidia glauca</name>
    <name type="common">Pin mould</name>
    <dbReference type="NCBI Taxonomy" id="4829"/>
    <lineage>
        <taxon>Eukaryota</taxon>
        <taxon>Fungi</taxon>
        <taxon>Fungi incertae sedis</taxon>
        <taxon>Mucoromycota</taxon>
        <taxon>Mucoromycotina</taxon>
        <taxon>Mucoromycetes</taxon>
        <taxon>Mucorales</taxon>
        <taxon>Cunninghamellaceae</taxon>
        <taxon>Absidia</taxon>
    </lineage>
</organism>
<evidence type="ECO:0000313" key="4">
    <source>
        <dbReference type="Proteomes" id="UP000078561"/>
    </source>
</evidence>
<dbReference type="Proteomes" id="UP000078561">
    <property type="component" value="Unassembled WGS sequence"/>
</dbReference>